<evidence type="ECO:0000313" key="4">
    <source>
        <dbReference type="EMBL" id="KAL3109246.1"/>
    </source>
</evidence>
<proteinExistence type="inferred from homology"/>
<keyword evidence="1" id="KW-0594">Phospholipid biosynthesis</keyword>
<dbReference type="Proteomes" id="UP001620626">
    <property type="component" value="Unassembled WGS sequence"/>
</dbReference>
<accession>A0ABD2L242</accession>
<keyword evidence="5" id="KW-1185">Reference proteome</keyword>
<comment type="similarity">
    <text evidence="3">Belongs to the choline/ethanolamine kinase family.</text>
</comment>
<protein>
    <submittedName>
        <fullName evidence="4">Uncharacterized protein</fullName>
    </submittedName>
</protein>
<dbReference type="PANTHER" id="PTHR22603">
    <property type="entry name" value="CHOLINE/ETHANOALAMINE KINASE"/>
    <property type="match status" value="1"/>
</dbReference>
<gene>
    <name evidence="4" type="ORF">niasHT_010510</name>
</gene>
<evidence type="ECO:0000256" key="1">
    <source>
        <dbReference type="ARBA" id="ARBA00023209"/>
    </source>
</evidence>
<dbReference type="Gene3D" id="3.90.1200.10">
    <property type="match status" value="1"/>
</dbReference>
<evidence type="ECO:0000313" key="5">
    <source>
        <dbReference type="Proteomes" id="UP001620626"/>
    </source>
</evidence>
<dbReference type="PANTHER" id="PTHR22603:SF93">
    <property type="entry name" value="RE24176P"/>
    <property type="match status" value="1"/>
</dbReference>
<reference evidence="4 5" key="1">
    <citation type="submission" date="2024-10" db="EMBL/GenBank/DDBJ databases">
        <authorList>
            <person name="Kim D."/>
        </authorList>
    </citation>
    <scope>NUCLEOTIDE SEQUENCE [LARGE SCALE GENOMIC DNA]</scope>
    <source>
        <strain evidence="4">BH-2024</strain>
    </source>
</reference>
<comment type="caution">
    <text evidence="4">The sequence shown here is derived from an EMBL/GenBank/DDBJ whole genome shotgun (WGS) entry which is preliminary data.</text>
</comment>
<sequence length="174" mass="19826">MEELVVTMGPNLDHNSREFKENAKKICGKRLGGVWETVPVENLHIKKLTGGMSNFLFHCYLDENHAPLKEEPKQIIMRFYLTPVEAHLLESHIFTILSERKLGPKFHGLLTNGRLEEFIPSVILTRLEMISPSIAKQIAKKLAKIHQQKDMPLEINPTICDTILRAVPPVQLSN</sequence>
<dbReference type="InterPro" id="IPR011009">
    <property type="entry name" value="Kinase-like_dom_sf"/>
</dbReference>
<keyword evidence="1" id="KW-0443">Lipid metabolism</keyword>
<evidence type="ECO:0000256" key="3">
    <source>
        <dbReference type="ARBA" id="ARBA00038211"/>
    </source>
</evidence>
<keyword evidence="1" id="KW-0444">Lipid biosynthesis</keyword>
<name>A0ABD2L242_9BILA</name>
<dbReference type="AlphaFoldDB" id="A0ABD2L242"/>
<dbReference type="Gene3D" id="3.30.200.20">
    <property type="entry name" value="Phosphorylase Kinase, domain 1"/>
    <property type="match status" value="1"/>
</dbReference>
<dbReference type="Pfam" id="PF01633">
    <property type="entry name" value="Choline_kinase"/>
    <property type="match status" value="1"/>
</dbReference>
<keyword evidence="2" id="KW-1208">Phospholipid metabolism</keyword>
<dbReference type="GO" id="GO:0008654">
    <property type="term" value="P:phospholipid biosynthetic process"/>
    <property type="evidence" value="ECO:0007669"/>
    <property type="project" value="UniProtKB-KW"/>
</dbReference>
<dbReference type="SUPFAM" id="SSF56112">
    <property type="entry name" value="Protein kinase-like (PK-like)"/>
    <property type="match status" value="1"/>
</dbReference>
<dbReference type="EMBL" id="JBICBT010000574">
    <property type="protein sequence ID" value="KAL3109246.1"/>
    <property type="molecule type" value="Genomic_DNA"/>
</dbReference>
<organism evidence="4 5">
    <name type="scientific">Heterodera trifolii</name>
    <dbReference type="NCBI Taxonomy" id="157864"/>
    <lineage>
        <taxon>Eukaryota</taxon>
        <taxon>Metazoa</taxon>
        <taxon>Ecdysozoa</taxon>
        <taxon>Nematoda</taxon>
        <taxon>Chromadorea</taxon>
        <taxon>Rhabditida</taxon>
        <taxon>Tylenchina</taxon>
        <taxon>Tylenchomorpha</taxon>
        <taxon>Tylenchoidea</taxon>
        <taxon>Heteroderidae</taxon>
        <taxon>Heteroderinae</taxon>
        <taxon>Heterodera</taxon>
    </lineage>
</organism>
<evidence type="ECO:0000256" key="2">
    <source>
        <dbReference type="ARBA" id="ARBA00023264"/>
    </source>
</evidence>